<dbReference type="PROSITE" id="PS51782">
    <property type="entry name" value="LYSM"/>
    <property type="match status" value="1"/>
</dbReference>
<sequence length="213" mass="23799">MTIGLKELLEKAEKKLQGVHPLVAAKARQLIEQAYKEGINVIITQGLRTIEEQNELYAQGRTKPGKIVTNAKGGYSYHNFGLAFDFALLNPDGSVSWNVDDKWKRVAQIGKSLDLEWGGDWKDFKDYPHFQYTFGLSLADLRAGKRPLEQVAKPVSAVSATQTKATPQTYTIQKGDTLSKIAKKYNTTVDALQKLNGIRNPNLIRVGQKLRVK</sequence>
<dbReference type="SMART" id="SM00257">
    <property type="entry name" value="LysM"/>
    <property type="match status" value="1"/>
</dbReference>
<dbReference type="InterPro" id="IPR039561">
    <property type="entry name" value="Peptidase_M15C"/>
</dbReference>
<dbReference type="Gene3D" id="3.30.1380.10">
    <property type="match status" value="1"/>
</dbReference>
<dbReference type="PANTHER" id="PTHR33734">
    <property type="entry name" value="LYSM DOMAIN-CONTAINING GPI-ANCHORED PROTEIN 2"/>
    <property type="match status" value="1"/>
</dbReference>
<dbReference type="SUPFAM" id="SSF54106">
    <property type="entry name" value="LysM domain"/>
    <property type="match status" value="1"/>
</dbReference>
<name>A0A7U9P5B6_GEOTM</name>
<dbReference type="PANTHER" id="PTHR33734:SF22">
    <property type="entry name" value="MEMBRANE-BOUND LYTIC MUREIN TRANSGLYCOSYLASE D"/>
    <property type="match status" value="1"/>
</dbReference>
<gene>
    <name evidence="2" type="ORF">T260_15170</name>
</gene>
<proteinExistence type="predicted"/>
<evidence type="ECO:0000313" key="2">
    <source>
        <dbReference type="EMBL" id="ESU71115.1"/>
    </source>
</evidence>
<dbReference type="RefSeq" id="WP_023634410.1">
    <property type="nucleotide sequence ID" value="NZ_AYSF01000078.1"/>
</dbReference>
<comment type="caution">
    <text evidence="2">The sequence shown here is derived from an EMBL/GenBank/DDBJ whole genome shotgun (WGS) entry which is preliminary data.</text>
</comment>
<dbReference type="Pfam" id="PF13539">
    <property type="entry name" value="Peptidase_M15_4"/>
    <property type="match status" value="1"/>
</dbReference>
<dbReference type="InterPro" id="IPR036779">
    <property type="entry name" value="LysM_dom_sf"/>
</dbReference>
<dbReference type="CDD" id="cd14845">
    <property type="entry name" value="L-Ala-D-Glu_peptidase_like"/>
    <property type="match status" value="1"/>
</dbReference>
<dbReference type="GO" id="GO:0008233">
    <property type="term" value="F:peptidase activity"/>
    <property type="evidence" value="ECO:0007669"/>
    <property type="project" value="InterPro"/>
</dbReference>
<keyword evidence="3" id="KW-1185">Reference proteome</keyword>
<dbReference type="GO" id="GO:0008932">
    <property type="term" value="F:lytic endotransglycosylase activity"/>
    <property type="evidence" value="ECO:0007669"/>
    <property type="project" value="TreeGrafter"/>
</dbReference>
<evidence type="ECO:0000259" key="1">
    <source>
        <dbReference type="PROSITE" id="PS51782"/>
    </source>
</evidence>
<reference evidence="2 3" key="1">
    <citation type="journal article" date="2014" name="Genome Announc.">
        <title>Draft Genome Sequence of Geobacillus thermopakistaniensis Strain MAS1.</title>
        <authorList>
            <person name="Siddiqui M.A."/>
            <person name="Rashid N."/>
            <person name="Ayyampalayam S."/>
            <person name="Whitman W.B."/>
        </authorList>
    </citation>
    <scope>NUCLEOTIDE SEQUENCE [LARGE SCALE GENOMIC DNA]</scope>
    <source>
        <strain evidence="2 3">MAS1</strain>
    </source>
</reference>
<dbReference type="InterPro" id="IPR009045">
    <property type="entry name" value="Zn_M74/Hedgehog-like"/>
</dbReference>
<dbReference type="AlphaFoldDB" id="A0A7U9P5B6"/>
<protein>
    <submittedName>
        <fullName evidence="2">Peptidase</fullName>
    </submittedName>
</protein>
<feature type="domain" description="LysM" evidence="1">
    <location>
        <begin position="168"/>
        <end position="212"/>
    </location>
</feature>
<dbReference type="CDD" id="cd00118">
    <property type="entry name" value="LysM"/>
    <property type="match status" value="1"/>
</dbReference>
<dbReference type="SUPFAM" id="SSF55166">
    <property type="entry name" value="Hedgehog/DD-peptidase"/>
    <property type="match status" value="1"/>
</dbReference>
<dbReference type="EMBL" id="AYSF01000078">
    <property type="protein sequence ID" value="ESU71115.1"/>
    <property type="molecule type" value="Genomic_DNA"/>
</dbReference>
<dbReference type="Proteomes" id="UP000018339">
    <property type="component" value="Unassembled WGS sequence"/>
</dbReference>
<evidence type="ECO:0000313" key="3">
    <source>
        <dbReference type="Proteomes" id="UP000018339"/>
    </source>
</evidence>
<dbReference type="Pfam" id="PF01476">
    <property type="entry name" value="LysM"/>
    <property type="match status" value="1"/>
</dbReference>
<dbReference type="Gene3D" id="3.10.350.10">
    <property type="entry name" value="LysM domain"/>
    <property type="match status" value="1"/>
</dbReference>
<organism evidence="2 3">
    <name type="scientific">Geobacillus thermopakistaniensis (strain MAS1)</name>
    <dbReference type="NCBI Taxonomy" id="1408282"/>
    <lineage>
        <taxon>Bacteria</taxon>
        <taxon>Bacillati</taxon>
        <taxon>Bacillota</taxon>
        <taxon>Bacilli</taxon>
        <taxon>Bacillales</taxon>
        <taxon>Anoxybacillaceae</taxon>
        <taxon>Geobacillus</taxon>
    </lineage>
</organism>
<dbReference type="InterPro" id="IPR018392">
    <property type="entry name" value="LysM"/>
</dbReference>
<accession>A0A7U9P5B6</accession>